<protein>
    <recommendedName>
        <fullName evidence="2">YdbS-like PH domain-containing protein</fullName>
    </recommendedName>
</protein>
<name>A0A210RWL9_9BURK</name>
<dbReference type="Pfam" id="PF03703">
    <property type="entry name" value="bPH_2"/>
    <property type="match status" value="1"/>
</dbReference>
<gene>
    <name evidence="3" type="ORF">B6A14_06265</name>
</gene>
<sequence>MSLDIHNSPEHEFEPELGLPERLPQGERILWQGSPDTKALLFRVFHFKMLVIYFGLLLAYRLVTGFSEGEAFTEILFAALNIVALSGLGLGLVALIAYLMASTAIYTITNKRVVMRIGIVLNMTFNFPLKMIESADCGVAKQGSGDIYLKLSKGTKIAIFHLWPHARPGKWAVPQPTFRSIKNCSEVAQILVDAWAAQNNVIARTVQKNESKEVNSKNPYSGIETA</sequence>
<dbReference type="Proteomes" id="UP000196880">
    <property type="component" value="Unassembled WGS sequence"/>
</dbReference>
<evidence type="ECO:0000313" key="4">
    <source>
        <dbReference type="Proteomes" id="UP000196880"/>
    </source>
</evidence>
<evidence type="ECO:0000256" key="1">
    <source>
        <dbReference type="SAM" id="Phobius"/>
    </source>
</evidence>
<dbReference type="AlphaFoldDB" id="A0A210RWL9"/>
<proteinExistence type="predicted"/>
<accession>A0A210RWL9</accession>
<reference evidence="3 4" key="1">
    <citation type="submission" date="2017-03" db="EMBL/GenBank/DDBJ databases">
        <title>New species Polynucleobacter sp. MWH-EgelM1-30-B4.</title>
        <authorList>
            <person name="Hahn M.W."/>
        </authorList>
    </citation>
    <scope>NUCLEOTIDE SEQUENCE [LARGE SCALE GENOMIC DNA]</scope>
    <source>
        <strain evidence="3 4">MWH-EgelM1-30-B4</strain>
    </source>
</reference>
<keyword evidence="4" id="KW-1185">Reference proteome</keyword>
<organism evidence="3 4">
    <name type="scientific">Polynucleobacter hirudinilacicola</name>
    <dbReference type="NCBI Taxonomy" id="1743166"/>
    <lineage>
        <taxon>Bacteria</taxon>
        <taxon>Pseudomonadati</taxon>
        <taxon>Pseudomonadota</taxon>
        <taxon>Betaproteobacteria</taxon>
        <taxon>Burkholderiales</taxon>
        <taxon>Burkholderiaceae</taxon>
        <taxon>Polynucleobacter</taxon>
    </lineage>
</organism>
<feature type="transmembrane region" description="Helical" evidence="1">
    <location>
        <begin position="75"/>
        <end position="101"/>
    </location>
</feature>
<dbReference type="EMBL" id="NAIA01000003">
    <property type="protein sequence ID" value="OWF65403.1"/>
    <property type="molecule type" value="Genomic_DNA"/>
</dbReference>
<feature type="transmembrane region" description="Helical" evidence="1">
    <location>
        <begin position="40"/>
        <end position="63"/>
    </location>
</feature>
<keyword evidence="1" id="KW-1133">Transmembrane helix</keyword>
<dbReference type="RefSeq" id="WP_087909647.1">
    <property type="nucleotide sequence ID" value="NZ_NAIA01000003.1"/>
</dbReference>
<comment type="caution">
    <text evidence="3">The sequence shown here is derived from an EMBL/GenBank/DDBJ whole genome shotgun (WGS) entry which is preliminary data.</text>
</comment>
<evidence type="ECO:0000313" key="3">
    <source>
        <dbReference type="EMBL" id="OWF65403.1"/>
    </source>
</evidence>
<evidence type="ECO:0000259" key="2">
    <source>
        <dbReference type="Pfam" id="PF03703"/>
    </source>
</evidence>
<dbReference type="OrthoDB" id="7345733at2"/>
<keyword evidence="1" id="KW-0472">Membrane</keyword>
<dbReference type="InterPro" id="IPR054839">
    <property type="entry name" value="puhB_PGC"/>
</dbReference>
<dbReference type="InterPro" id="IPR005182">
    <property type="entry name" value="YdbS-like_PH"/>
</dbReference>
<feature type="domain" description="YdbS-like PH" evidence="2">
    <location>
        <begin position="103"/>
        <end position="188"/>
    </location>
</feature>
<dbReference type="NCBIfam" id="NF040894">
    <property type="entry name" value="puhB_PGC"/>
    <property type="match status" value="1"/>
</dbReference>
<keyword evidence="1" id="KW-0812">Transmembrane</keyword>